<evidence type="ECO:0000313" key="3">
    <source>
        <dbReference type="EMBL" id="ACZ09932.1"/>
    </source>
</evidence>
<dbReference type="SUPFAM" id="SSF53756">
    <property type="entry name" value="UDP-Glycosyltransferase/glycogen phosphorylase"/>
    <property type="match status" value="1"/>
</dbReference>
<dbReference type="InterPro" id="IPR002201">
    <property type="entry name" value="Glyco_trans_9"/>
</dbReference>
<dbReference type="Pfam" id="PF01075">
    <property type="entry name" value="Glyco_transf_9"/>
    <property type="match status" value="1"/>
</dbReference>
<dbReference type="AlphaFoldDB" id="D1AP98"/>
<protein>
    <submittedName>
        <fullName evidence="3">Glycosyl transferase family 9</fullName>
    </submittedName>
</protein>
<dbReference type="CAZy" id="GT9">
    <property type="family name" value="Glycosyltransferase Family 9"/>
</dbReference>
<dbReference type="GO" id="GO:0008713">
    <property type="term" value="F:ADP-heptose-lipopolysaccharide heptosyltransferase activity"/>
    <property type="evidence" value="ECO:0007669"/>
    <property type="project" value="TreeGrafter"/>
</dbReference>
<proteinExistence type="predicted"/>
<dbReference type="RefSeq" id="WP_012862514.1">
    <property type="nucleotide sequence ID" value="NC_013517.1"/>
</dbReference>
<dbReference type="PANTHER" id="PTHR30160">
    <property type="entry name" value="TETRAACYLDISACCHARIDE 4'-KINASE-RELATED"/>
    <property type="match status" value="1"/>
</dbReference>
<dbReference type="PANTHER" id="PTHR30160:SF1">
    <property type="entry name" value="LIPOPOLYSACCHARIDE 1,2-N-ACETYLGLUCOSAMINETRANSFERASE-RELATED"/>
    <property type="match status" value="1"/>
</dbReference>
<dbReference type="KEGG" id="str:Sterm_3090"/>
<evidence type="ECO:0000256" key="1">
    <source>
        <dbReference type="ARBA" id="ARBA00022676"/>
    </source>
</evidence>
<gene>
    <name evidence="3" type="ordered locus">Sterm_3090</name>
</gene>
<dbReference type="eggNOG" id="COG0859">
    <property type="taxonomic scope" value="Bacteria"/>
</dbReference>
<dbReference type="InterPro" id="IPR051199">
    <property type="entry name" value="LPS_LOS_Heptosyltrfase"/>
</dbReference>
<reference evidence="3 4" key="2">
    <citation type="journal article" date="2010" name="Stand. Genomic Sci.">
        <title>Complete genome sequence of Sebaldella termitidis type strain (NCTC 11300).</title>
        <authorList>
            <person name="Harmon-Smith M."/>
            <person name="Celia L."/>
            <person name="Chertkov O."/>
            <person name="Lapidus A."/>
            <person name="Copeland A."/>
            <person name="Glavina Del Rio T."/>
            <person name="Nolan M."/>
            <person name="Lucas S."/>
            <person name="Tice H."/>
            <person name="Cheng J.F."/>
            <person name="Han C."/>
            <person name="Detter J.C."/>
            <person name="Bruce D."/>
            <person name="Goodwin L."/>
            <person name="Pitluck S."/>
            <person name="Pati A."/>
            <person name="Liolios K."/>
            <person name="Ivanova N."/>
            <person name="Mavromatis K."/>
            <person name="Mikhailova N."/>
            <person name="Chen A."/>
            <person name="Palaniappan K."/>
            <person name="Land M."/>
            <person name="Hauser L."/>
            <person name="Chang Y.J."/>
            <person name="Jeffries C.D."/>
            <person name="Brettin T."/>
            <person name="Goker M."/>
            <person name="Beck B."/>
            <person name="Bristow J."/>
            <person name="Eisen J.A."/>
            <person name="Markowitz V."/>
            <person name="Hugenholtz P."/>
            <person name="Kyrpides N.C."/>
            <person name="Klenk H.P."/>
            <person name="Chen F."/>
        </authorList>
    </citation>
    <scope>NUCLEOTIDE SEQUENCE [LARGE SCALE GENOMIC DNA]</scope>
    <source>
        <strain evidence="4">ATCC 33386 / NCTC 11300</strain>
    </source>
</reference>
<keyword evidence="4" id="KW-1185">Reference proteome</keyword>
<dbReference type="GO" id="GO:0005829">
    <property type="term" value="C:cytosol"/>
    <property type="evidence" value="ECO:0007669"/>
    <property type="project" value="TreeGrafter"/>
</dbReference>
<dbReference type="CDD" id="cd03789">
    <property type="entry name" value="GT9_LPS_heptosyltransferase"/>
    <property type="match status" value="1"/>
</dbReference>
<dbReference type="STRING" id="526218.Sterm_3090"/>
<accession>D1AP98</accession>
<sequence length="344" mass="38883">MNILIIHTAFIGDIALSTPFVRAVSDKYPDADLYYLTTPAGAALLQNNPLIKEIIVFDKKGKDKGLKGFFKTAKLLRKYKFHTVFILHRYLRSSFLGYFSGAKERIGFDVASGSFLYTKKIKYRKDLHEIDRLLKFVDGETGKYKVEIYPSDINVGNIDAIWQKHGIKDQKIVAVAPGSKWFTKMWPKEYFDELINKLNGLKNVKIILVGGKEDKEIELKNESKAIDLRGATSLSDLAEILKRSDVLVTNDSSPIHIGSAFEKPFIAAIFGPTVKEFGFTPSNKKNTVIEIEGLECRPCGIHGHDKCPLGHFKCMREILPEKVFEIVADKLEIKLDNTLKNPEE</sequence>
<dbReference type="Gene3D" id="3.40.50.2000">
    <property type="entry name" value="Glycogen Phosphorylase B"/>
    <property type="match status" value="2"/>
</dbReference>
<organism evidence="3 4">
    <name type="scientific">Sebaldella termitidis (strain ATCC 33386 / NCTC 11300)</name>
    <dbReference type="NCBI Taxonomy" id="526218"/>
    <lineage>
        <taxon>Bacteria</taxon>
        <taxon>Fusobacteriati</taxon>
        <taxon>Fusobacteriota</taxon>
        <taxon>Fusobacteriia</taxon>
        <taxon>Fusobacteriales</taxon>
        <taxon>Leptotrichiaceae</taxon>
        <taxon>Sebaldella</taxon>
    </lineage>
</organism>
<dbReference type="HOGENOM" id="CLU_038371_3_0_0"/>
<evidence type="ECO:0000256" key="2">
    <source>
        <dbReference type="ARBA" id="ARBA00022679"/>
    </source>
</evidence>
<name>D1AP98_SEBTE</name>
<keyword evidence="1" id="KW-0328">Glycosyltransferase</keyword>
<dbReference type="Proteomes" id="UP000000845">
    <property type="component" value="Chromosome"/>
</dbReference>
<keyword evidence="2 3" id="KW-0808">Transferase</keyword>
<evidence type="ECO:0000313" key="4">
    <source>
        <dbReference type="Proteomes" id="UP000000845"/>
    </source>
</evidence>
<reference evidence="4" key="1">
    <citation type="submission" date="2009-09" db="EMBL/GenBank/DDBJ databases">
        <title>The complete chromosome of Sebaldella termitidis ATCC 33386.</title>
        <authorList>
            <consortium name="US DOE Joint Genome Institute (JGI-PGF)"/>
            <person name="Lucas S."/>
            <person name="Copeland A."/>
            <person name="Lapidus A."/>
            <person name="Glavina del Rio T."/>
            <person name="Dalin E."/>
            <person name="Tice H."/>
            <person name="Bruce D."/>
            <person name="Goodwin L."/>
            <person name="Pitluck S."/>
            <person name="Kyrpides N."/>
            <person name="Mavromatis K."/>
            <person name="Ivanova N."/>
            <person name="Mikhailova N."/>
            <person name="Sims D."/>
            <person name="Meincke L."/>
            <person name="Brettin T."/>
            <person name="Detter J.C."/>
            <person name="Han C."/>
            <person name="Larimer F."/>
            <person name="Land M."/>
            <person name="Hauser L."/>
            <person name="Markowitz V."/>
            <person name="Cheng J.F."/>
            <person name="Hugenholtz P."/>
            <person name="Woyke T."/>
            <person name="Wu D."/>
            <person name="Eisen J.A."/>
        </authorList>
    </citation>
    <scope>NUCLEOTIDE SEQUENCE [LARGE SCALE GENOMIC DNA]</scope>
    <source>
        <strain evidence="4">ATCC 33386 / NCTC 11300</strain>
    </source>
</reference>
<dbReference type="EMBL" id="CP001739">
    <property type="protein sequence ID" value="ACZ09932.1"/>
    <property type="molecule type" value="Genomic_DNA"/>
</dbReference>
<dbReference type="GO" id="GO:0009244">
    <property type="term" value="P:lipopolysaccharide core region biosynthetic process"/>
    <property type="evidence" value="ECO:0007669"/>
    <property type="project" value="TreeGrafter"/>
</dbReference>